<feature type="region of interest" description="Disordered" evidence="1">
    <location>
        <begin position="86"/>
        <end position="109"/>
    </location>
</feature>
<protein>
    <submittedName>
        <fullName evidence="2">Uncharacterized protein</fullName>
    </submittedName>
</protein>
<dbReference type="Proteomes" id="UP001501588">
    <property type="component" value="Unassembled WGS sequence"/>
</dbReference>
<comment type="caution">
    <text evidence="2">The sequence shown here is derived from an EMBL/GenBank/DDBJ whole genome shotgun (WGS) entry which is preliminary data.</text>
</comment>
<reference evidence="2 3" key="1">
    <citation type="journal article" date="2019" name="Int. J. Syst. Evol. Microbiol.">
        <title>The Global Catalogue of Microorganisms (GCM) 10K type strain sequencing project: providing services to taxonomists for standard genome sequencing and annotation.</title>
        <authorList>
            <consortium name="The Broad Institute Genomics Platform"/>
            <consortium name="The Broad Institute Genome Sequencing Center for Infectious Disease"/>
            <person name="Wu L."/>
            <person name="Ma J."/>
        </authorList>
    </citation>
    <scope>NUCLEOTIDE SEQUENCE [LARGE SCALE GENOMIC DNA]</scope>
    <source>
        <strain evidence="2 3">JCM 9933</strain>
    </source>
</reference>
<name>A0ABN1FVV8_9PROT</name>
<keyword evidence="3" id="KW-1185">Reference proteome</keyword>
<proteinExistence type="predicted"/>
<accession>A0ABN1FVV8</accession>
<gene>
    <name evidence="2" type="ORF">GCM10009416_41400</name>
</gene>
<organism evidence="2 3">
    <name type="scientific">Craurococcus roseus</name>
    <dbReference type="NCBI Taxonomy" id="77585"/>
    <lineage>
        <taxon>Bacteria</taxon>
        <taxon>Pseudomonadati</taxon>
        <taxon>Pseudomonadota</taxon>
        <taxon>Alphaproteobacteria</taxon>
        <taxon>Acetobacterales</taxon>
        <taxon>Acetobacteraceae</taxon>
        <taxon>Craurococcus</taxon>
    </lineage>
</organism>
<feature type="compositionally biased region" description="Basic residues" evidence="1">
    <location>
        <begin position="100"/>
        <end position="109"/>
    </location>
</feature>
<evidence type="ECO:0000313" key="2">
    <source>
        <dbReference type="EMBL" id="GAA0598935.1"/>
    </source>
</evidence>
<evidence type="ECO:0000256" key="1">
    <source>
        <dbReference type="SAM" id="MobiDB-lite"/>
    </source>
</evidence>
<dbReference type="EMBL" id="BAAAFZ010000068">
    <property type="protein sequence ID" value="GAA0598935.1"/>
    <property type="molecule type" value="Genomic_DNA"/>
</dbReference>
<evidence type="ECO:0000313" key="3">
    <source>
        <dbReference type="Proteomes" id="UP001501588"/>
    </source>
</evidence>
<sequence>MSSPVTAVRMRSYRISAGTPPSASNAAAWQRSTVGRSWCKTKRAHSIRLCPSTSENSQTMRTTPGSSVNSVRNWAKSTCACCPGAVSKRRSKPDAAAGRMSRRKSVTRV</sequence>